<comment type="subcellular location">
    <subcellularLocation>
        <location evidence="1">Nucleus membrane</location>
        <topology evidence="1">Multi-pass membrane protein</topology>
    </subcellularLocation>
    <subcellularLocation>
        <location evidence="2">Nucleus</location>
        <location evidence="2">Nuclear pore complex</location>
    </subcellularLocation>
</comment>
<evidence type="ECO:0000256" key="6">
    <source>
        <dbReference type="ARBA" id="ARBA00022816"/>
    </source>
</evidence>
<evidence type="ECO:0008006" key="17">
    <source>
        <dbReference type="Google" id="ProtNLM"/>
    </source>
</evidence>
<dbReference type="AlphaFoldDB" id="A0A4Y7KDD0"/>
<evidence type="ECO:0000256" key="12">
    <source>
        <dbReference type="ARBA" id="ARBA00023242"/>
    </source>
</evidence>
<evidence type="ECO:0000256" key="13">
    <source>
        <dbReference type="SAM" id="MobiDB-lite"/>
    </source>
</evidence>
<dbReference type="OMA" id="FTQHIIS"/>
<sequence>MHTHDRSVDDIFYFAIPASLKPHFLIKPFSFLIALSPSHHLLEFTKETRRRKNMSFPPSEIIKNRFLGFLIWQSISSTIIFFLCKICLLSFFSPNPFSLSFYSIIAFVIFQISLLCFSSSLYYLSSPQPKQPASFPELALSLGRFLLNSVVGGGSSDLFTPNVRNRVNTTLGFMIFVLFSGLWGSLSIVSLCRNSYSFDEQRLVGLGFRGFLFGLIYGLHYVYNKRWVLVFPIIQRTSLFSFKMGVPSAIKEAVKLSSVSFLCSALLVVLLPHYFNNQNNIGRFIAEQIIFYIGSSAVSLCWELSHHLHQVFHTKRCTFAPSKGSAAAETNPSEPLLAALEESTPRSLLQYLAYLDLCMVCDSNVDLWRRAAFFEESGETYKRVIAVCLRPVEDLTSKLADGLEGSSVDKSDQISHQLRSPTDTRSDAKLHQAFNDSQLYVWCVRTAASLTARSHKDDRFGVAQIAGCNASVVSTLLSCLLAVEACMGKKTNLQAPHLMGAANIKWAPLHNSGRREGPTATTGKKRGGPLHAKAYAMADVLRTSLYIIVSEFHSEMIGSAKTGILEDWIVTSKPLYSTRDILVQKLGLFLEYRAC</sequence>
<evidence type="ECO:0000256" key="7">
    <source>
        <dbReference type="ARBA" id="ARBA00022927"/>
    </source>
</evidence>
<keyword evidence="7" id="KW-0653">Protein transport</keyword>
<comment type="similarity">
    <text evidence="3">Belongs to the NDC1 family.</text>
</comment>
<dbReference type="InterPro" id="IPR019049">
    <property type="entry name" value="Nucleoporin_prot_Ndc1/Nup"/>
</dbReference>
<feature type="transmembrane region" description="Helical" evidence="14">
    <location>
        <begin position="171"/>
        <end position="191"/>
    </location>
</feature>
<dbReference type="GO" id="GO:0051028">
    <property type="term" value="P:mRNA transport"/>
    <property type="evidence" value="ECO:0007669"/>
    <property type="project" value="UniProtKB-KW"/>
</dbReference>
<feature type="transmembrane region" description="Helical" evidence="14">
    <location>
        <begin position="203"/>
        <end position="223"/>
    </location>
</feature>
<evidence type="ECO:0000313" key="16">
    <source>
        <dbReference type="Proteomes" id="UP000316621"/>
    </source>
</evidence>
<organism evidence="15 16">
    <name type="scientific">Papaver somniferum</name>
    <name type="common">Opium poppy</name>
    <dbReference type="NCBI Taxonomy" id="3469"/>
    <lineage>
        <taxon>Eukaryota</taxon>
        <taxon>Viridiplantae</taxon>
        <taxon>Streptophyta</taxon>
        <taxon>Embryophyta</taxon>
        <taxon>Tracheophyta</taxon>
        <taxon>Spermatophyta</taxon>
        <taxon>Magnoliopsida</taxon>
        <taxon>Ranunculales</taxon>
        <taxon>Papaveraceae</taxon>
        <taxon>Papaveroideae</taxon>
        <taxon>Papaver</taxon>
    </lineage>
</organism>
<evidence type="ECO:0000256" key="8">
    <source>
        <dbReference type="ARBA" id="ARBA00022989"/>
    </source>
</evidence>
<dbReference type="Proteomes" id="UP000316621">
    <property type="component" value="Chromosome 7"/>
</dbReference>
<evidence type="ECO:0000256" key="1">
    <source>
        <dbReference type="ARBA" id="ARBA00004232"/>
    </source>
</evidence>
<feature type="transmembrane region" description="Helical" evidence="14">
    <location>
        <begin position="253"/>
        <end position="275"/>
    </location>
</feature>
<dbReference type="Gramene" id="RZC70161">
    <property type="protein sequence ID" value="RZC70161"/>
    <property type="gene ID" value="C5167_033305"/>
</dbReference>
<dbReference type="Pfam" id="PF09531">
    <property type="entry name" value="Ndc1_Nup"/>
    <property type="match status" value="1"/>
</dbReference>
<dbReference type="GO" id="GO:0070762">
    <property type="term" value="C:nuclear pore transmembrane ring"/>
    <property type="evidence" value="ECO:0007669"/>
    <property type="project" value="TreeGrafter"/>
</dbReference>
<protein>
    <recommendedName>
        <fullName evidence="17">Nucleoporin protein Ndc1-Nup</fullName>
    </recommendedName>
</protein>
<evidence type="ECO:0000256" key="11">
    <source>
        <dbReference type="ARBA" id="ARBA00023136"/>
    </source>
</evidence>
<keyword evidence="8 14" id="KW-1133">Transmembrane helix</keyword>
<evidence type="ECO:0000256" key="9">
    <source>
        <dbReference type="ARBA" id="ARBA00023010"/>
    </source>
</evidence>
<keyword evidence="4" id="KW-0813">Transport</keyword>
<name>A0A4Y7KDD0_PAPSO</name>
<keyword evidence="6" id="KW-0509">mRNA transport</keyword>
<dbReference type="GO" id="GO:0015031">
    <property type="term" value="P:protein transport"/>
    <property type="evidence" value="ECO:0007669"/>
    <property type="project" value="UniProtKB-KW"/>
</dbReference>
<keyword evidence="9" id="KW-0811">Translocation</keyword>
<feature type="transmembrane region" description="Helical" evidence="14">
    <location>
        <begin position="99"/>
        <end position="123"/>
    </location>
</feature>
<accession>A0A4Y7KDD0</accession>
<proteinExistence type="inferred from homology"/>
<dbReference type="PANTHER" id="PTHR13269:SF6">
    <property type="entry name" value="NUCLEOPORIN NDC1"/>
    <property type="match status" value="1"/>
</dbReference>
<evidence type="ECO:0000256" key="10">
    <source>
        <dbReference type="ARBA" id="ARBA00023132"/>
    </source>
</evidence>
<keyword evidence="11 14" id="KW-0472">Membrane</keyword>
<dbReference type="GO" id="GO:0006999">
    <property type="term" value="P:nuclear pore organization"/>
    <property type="evidence" value="ECO:0007669"/>
    <property type="project" value="TreeGrafter"/>
</dbReference>
<evidence type="ECO:0000256" key="2">
    <source>
        <dbReference type="ARBA" id="ARBA00004567"/>
    </source>
</evidence>
<evidence type="ECO:0000313" key="15">
    <source>
        <dbReference type="EMBL" id="RZC70161.1"/>
    </source>
</evidence>
<evidence type="ECO:0000256" key="5">
    <source>
        <dbReference type="ARBA" id="ARBA00022692"/>
    </source>
</evidence>
<evidence type="ECO:0000256" key="3">
    <source>
        <dbReference type="ARBA" id="ARBA00005760"/>
    </source>
</evidence>
<dbReference type="EMBL" id="CM010721">
    <property type="protein sequence ID" value="RZC70161.1"/>
    <property type="molecule type" value="Genomic_DNA"/>
</dbReference>
<keyword evidence="16" id="KW-1185">Reference proteome</keyword>
<evidence type="ECO:0000256" key="14">
    <source>
        <dbReference type="SAM" id="Phobius"/>
    </source>
</evidence>
<dbReference type="PANTHER" id="PTHR13269">
    <property type="entry name" value="NUCLEOPORIN NDC1"/>
    <property type="match status" value="1"/>
</dbReference>
<feature type="region of interest" description="Disordered" evidence="13">
    <location>
        <begin position="404"/>
        <end position="426"/>
    </location>
</feature>
<dbReference type="GO" id="GO:0031965">
    <property type="term" value="C:nuclear membrane"/>
    <property type="evidence" value="ECO:0007669"/>
    <property type="project" value="UniProtKB-SubCell"/>
</dbReference>
<gene>
    <name evidence="15" type="ORF">C5167_033305</name>
</gene>
<keyword evidence="10" id="KW-0906">Nuclear pore complex</keyword>
<keyword evidence="12" id="KW-0539">Nucleus</keyword>
<evidence type="ECO:0000256" key="4">
    <source>
        <dbReference type="ARBA" id="ARBA00022448"/>
    </source>
</evidence>
<reference evidence="15 16" key="1">
    <citation type="journal article" date="2018" name="Science">
        <title>The opium poppy genome and morphinan production.</title>
        <authorList>
            <person name="Guo L."/>
            <person name="Winzer T."/>
            <person name="Yang X."/>
            <person name="Li Y."/>
            <person name="Ning Z."/>
            <person name="He Z."/>
            <person name="Teodor R."/>
            <person name="Lu Y."/>
            <person name="Bowser T.A."/>
            <person name="Graham I.A."/>
            <person name="Ye K."/>
        </authorList>
    </citation>
    <scope>NUCLEOTIDE SEQUENCE [LARGE SCALE GENOMIC DNA]</scope>
    <source>
        <strain evidence="16">cv. HN1</strain>
        <tissue evidence="15">Leaves</tissue>
    </source>
</reference>
<feature type="transmembrane region" description="Helical" evidence="14">
    <location>
        <begin position="66"/>
        <end position="93"/>
    </location>
</feature>
<keyword evidence="5 14" id="KW-0812">Transmembrane</keyword>
<dbReference type="GO" id="GO:0030674">
    <property type="term" value="F:protein-macromolecule adaptor activity"/>
    <property type="evidence" value="ECO:0007669"/>
    <property type="project" value="TreeGrafter"/>
</dbReference>